<organism evidence="2 3">
    <name type="scientific">Aphis craccivora</name>
    <name type="common">Cowpea aphid</name>
    <dbReference type="NCBI Taxonomy" id="307492"/>
    <lineage>
        <taxon>Eukaryota</taxon>
        <taxon>Metazoa</taxon>
        <taxon>Ecdysozoa</taxon>
        <taxon>Arthropoda</taxon>
        <taxon>Hexapoda</taxon>
        <taxon>Insecta</taxon>
        <taxon>Pterygota</taxon>
        <taxon>Neoptera</taxon>
        <taxon>Paraneoptera</taxon>
        <taxon>Hemiptera</taxon>
        <taxon>Sternorrhyncha</taxon>
        <taxon>Aphidomorpha</taxon>
        <taxon>Aphidoidea</taxon>
        <taxon>Aphididae</taxon>
        <taxon>Aphidini</taxon>
        <taxon>Aphis</taxon>
        <taxon>Aphis</taxon>
    </lineage>
</organism>
<evidence type="ECO:0000313" key="2">
    <source>
        <dbReference type="EMBL" id="KAF0712087.1"/>
    </source>
</evidence>
<gene>
    <name evidence="2" type="ORF">FWK35_00020746</name>
</gene>
<reference evidence="2 3" key="1">
    <citation type="submission" date="2019-08" db="EMBL/GenBank/DDBJ databases">
        <title>Whole genome of Aphis craccivora.</title>
        <authorList>
            <person name="Voronova N.V."/>
            <person name="Shulinski R.S."/>
            <person name="Bandarenka Y.V."/>
            <person name="Zhorov D.G."/>
            <person name="Warner D."/>
        </authorList>
    </citation>
    <scope>NUCLEOTIDE SEQUENCE [LARGE SCALE GENOMIC DNA]</scope>
    <source>
        <strain evidence="2">180601</strain>
        <tissue evidence="2">Whole Body</tissue>
    </source>
</reference>
<dbReference type="Pfam" id="PF07530">
    <property type="entry name" value="PRE_C2HC"/>
    <property type="match status" value="1"/>
</dbReference>
<name>A0A6G0VZ34_APHCR</name>
<feature type="non-terminal residue" evidence="2">
    <location>
        <position position="1"/>
    </location>
</feature>
<sequence>SPDPNINKNKKLFITKNRYELLQVEPQITQNSTTEMQNSTSETPNYVNPIKPPPPIFVKGIVNFPDLCAALIEKIGVDNFFCKSSADSLKIQTANPDAYRTLIHFLRDQNAQFHTYQLREDKPTRVVLRNLHPTTSTELIKSELELRLFEVRKVTNVLHKTSKSPLPLFFVDLEPSDHSNDIFKLPSFLHTKIKVEEPYKPKVISQCLNCQDYGHTRAYCPSLLSTFTNRPTGVRDLICNEADLTSQIPIVSESRKKTQTKKHPGKKAKENKSAIIVILYYEIFYKLVDC</sequence>
<evidence type="ECO:0000259" key="1">
    <source>
        <dbReference type="SMART" id="SM00596"/>
    </source>
</evidence>
<evidence type="ECO:0000313" key="3">
    <source>
        <dbReference type="Proteomes" id="UP000478052"/>
    </source>
</evidence>
<dbReference type="SMART" id="SM00596">
    <property type="entry name" value="PRE_C2HC"/>
    <property type="match status" value="1"/>
</dbReference>
<proteinExistence type="predicted"/>
<dbReference type="AlphaFoldDB" id="A0A6G0VZ34"/>
<comment type="caution">
    <text evidence="2">The sequence shown here is derived from an EMBL/GenBank/DDBJ whole genome shotgun (WGS) entry which is preliminary data.</text>
</comment>
<keyword evidence="3" id="KW-1185">Reference proteome</keyword>
<dbReference type="EMBL" id="VUJU01011063">
    <property type="protein sequence ID" value="KAF0712087.1"/>
    <property type="molecule type" value="Genomic_DNA"/>
</dbReference>
<protein>
    <recommendedName>
        <fullName evidence="1">Pre-C2HC domain-containing protein</fullName>
    </recommendedName>
</protein>
<dbReference type="InterPro" id="IPR006579">
    <property type="entry name" value="Pre_C2HC_dom"/>
</dbReference>
<dbReference type="OrthoDB" id="6593055at2759"/>
<accession>A0A6G0VZ34</accession>
<dbReference type="Proteomes" id="UP000478052">
    <property type="component" value="Unassembled WGS sequence"/>
</dbReference>
<feature type="domain" description="Pre-C2HC" evidence="1">
    <location>
        <begin position="137"/>
        <end position="205"/>
    </location>
</feature>